<dbReference type="SUPFAM" id="SSF53300">
    <property type="entry name" value="vWA-like"/>
    <property type="match status" value="1"/>
</dbReference>
<dbReference type="InterPro" id="IPR002035">
    <property type="entry name" value="VWF_A"/>
</dbReference>
<dbReference type="Gene3D" id="3.40.50.410">
    <property type="entry name" value="von Willebrand factor, type A domain"/>
    <property type="match status" value="1"/>
</dbReference>
<dbReference type="InterPro" id="IPR036465">
    <property type="entry name" value="vWFA_dom_sf"/>
</dbReference>
<sequence>MLRRGPRRSWFVGQLARCSIALLASLAASGGGQALAEEATILLLDASNSMNSNFDGAHRIDAAKQAISETLPRYNTQLDLGLVTFGNRQRQSCGDIQSLVAPGAGNVSKILSATSAIKAQGISLLAQGMQRAAADADYQRTPASIIAVVDGSGIDACQIKSCQVAADLKREAKDLTVHVIALAPKPHEVPLLECVASATGGTYVTVVDRRQVRNALDLALRAATAKAGAAGTATTAPPPSRKPKPPVKVADAPAPRLKPDPATAAPGAAPSEPGAAPGETDNTVSVFAPTRRPSAPSAASPAIQTPPAPQNQTAEGSGNQVVMAPTVRPASPAGGKNQAAPTTATEKGAQKMAATPGTTVLYKRPAAKTTSAQGAPEPEPKTSPTVKPVTAEPPSNADQGLTIVPATEAATSTAAATPPAARTDETATAGTVRLAAMIVADAKPVPEGMMWQIFREAEGGGRGALATRSSDPTPTLKLPAGRYLIEGRFGNAVRDMTVEVKANAQTEAKLVLDVGGLQLVPAVAGVADPDANITNTIFAAGDLKTPVVANAAAGAVIYLTAGKYRIVSRYGTANSVAEDDIQIQRGKLTQAKINHRAAPVSFRLVGKAGGAPLSVASWVITDQAGRTVQRSDETAPVYVLVEGSYKVTATQGGETFSQTFAVEQGVPATVEIVVK</sequence>
<dbReference type="EMBL" id="UOEM01000075">
    <property type="protein sequence ID" value="VAW14544.1"/>
    <property type="molecule type" value="Genomic_DNA"/>
</dbReference>
<feature type="domain" description="VWFA" evidence="2">
    <location>
        <begin position="39"/>
        <end position="219"/>
    </location>
</feature>
<organism evidence="3">
    <name type="scientific">hydrothermal vent metagenome</name>
    <dbReference type="NCBI Taxonomy" id="652676"/>
    <lineage>
        <taxon>unclassified sequences</taxon>
        <taxon>metagenomes</taxon>
        <taxon>ecological metagenomes</taxon>
    </lineage>
</organism>
<dbReference type="SMART" id="SM00327">
    <property type="entry name" value="VWA"/>
    <property type="match status" value="1"/>
</dbReference>
<feature type="compositionally biased region" description="Low complexity" evidence="1">
    <location>
        <begin position="288"/>
        <end position="303"/>
    </location>
</feature>
<feature type="compositionally biased region" description="Low complexity" evidence="1">
    <location>
        <begin position="247"/>
        <end position="278"/>
    </location>
</feature>
<feature type="region of interest" description="Disordered" evidence="1">
    <location>
        <begin position="226"/>
        <end position="399"/>
    </location>
</feature>
<proteinExistence type="predicted"/>
<dbReference type="AlphaFoldDB" id="A0A3B0U168"/>
<name>A0A3B0U168_9ZZZZ</name>
<dbReference type="PROSITE" id="PS50234">
    <property type="entry name" value="VWFA"/>
    <property type="match status" value="1"/>
</dbReference>
<feature type="compositionally biased region" description="Polar residues" evidence="1">
    <location>
        <begin position="311"/>
        <end position="320"/>
    </location>
</feature>
<reference evidence="3" key="1">
    <citation type="submission" date="2018-06" db="EMBL/GenBank/DDBJ databases">
        <authorList>
            <person name="Zhirakovskaya E."/>
        </authorList>
    </citation>
    <scope>NUCLEOTIDE SEQUENCE</scope>
</reference>
<evidence type="ECO:0000313" key="3">
    <source>
        <dbReference type="EMBL" id="VAW14544.1"/>
    </source>
</evidence>
<evidence type="ECO:0000259" key="2">
    <source>
        <dbReference type="PROSITE" id="PS50234"/>
    </source>
</evidence>
<feature type="compositionally biased region" description="Low complexity" evidence="1">
    <location>
        <begin position="226"/>
        <end position="235"/>
    </location>
</feature>
<dbReference type="Pfam" id="PF13519">
    <property type="entry name" value="VWA_2"/>
    <property type="match status" value="1"/>
</dbReference>
<evidence type="ECO:0000256" key="1">
    <source>
        <dbReference type="SAM" id="MobiDB-lite"/>
    </source>
</evidence>
<protein>
    <recommendedName>
        <fullName evidence="2">VWFA domain-containing protein</fullName>
    </recommendedName>
</protein>
<accession>A0A3B0U168</accession>
<gene>
    <name evidence="3" type="ORF">MNBD_ALPHA09-981</name>
</gene>